<gene>
    <name evidence="6" type="ORF">IZ6_01230</name>
</gene>
<evidence type="ECO:0000256" key="3">
    <source>
        <dbReference type="ARBA" id="ARBA00023163"/>
    </source>
</evidence>
<dbReference type="InterPro" id="IPR009057">
    <property type="entry name" value="Homeodomain-like_sf"/>
</dbReference>
<dbReference type="SUPFAM" id="SSF46689">
    <property type="entry name" value="Homeodomain-like"/>
    <property type="match status" value="1"/>
</dbReference>
<dbReference type="InterPro" id="IPR036271">
    <property type="entry name" value="Tet_transcr_reg_TetR-rel_C_sf"/>
</dbReference>
<dbReference type="InterPro" id="IPR001647">
    <property type="entry name" value="HTH_TetR"/>
</dbReference>
<dbReference type="EMBL" id="AP023361">
    <property type="protein sequence ID" value="BCJ89388.1"/>
    <property type="molecule type" value="Genomic_DNA"/>
</dbReference>
<dbReference type="PROSITE" id="PS50977">
    <property type="entry name" value="HTH_TETR_2"/>
    <property type="match status" value="1"/>
</dbReference>
<accession>A0A6S6QSF4</accession>
<organism evidence="6 7">
    <name type="scientific">Terrihabitans soli</name>
    <dbReference type="NCBI Taxonomy" id="708113"/>
    <lineage>
        <taxon>Bacteria</taxon>
        <taxon>Pseudomonadati</taxon>
        <taxon>Pseudomonadota</taxon>
        <taxon>Alphaproteobacteria</taxon>
        <taxon>Hyphomicrobiales</taxon>
        <taxon>Terrihabitans</taxon>
    </lineage>
</organism>
<dbReference type="PANTHER" id="PTHR47506">
    <property type="entry name" value="TRANSCRIPTIONAL REGULATORY PROTEIN"/>
    <property type="match status" value="1"/>
</dbReference>
<keyword evidence="1" id="KW-0805">Transcription regulation</keyword>
<dbReference type="Pfam" id="PF00440">
    <property type="entry name" value="TetR_N"/>
    <property type="match status" value="1"/>
</dbReference>
<keyword evidence="3" id="KW-0804">Transcription</keyword>
<dbReference type="GO" id="GO:0003677">
    <property type="term" value="F:DNA binding"/>
    <property type="evidence" value="ECO:0007669"/>
    <property type="project" value="UniProtKB-UniRule"/>
</dbReference>
<dbReference type="SUPFAM" id="SSF48498">
    <property type="entry name" value="Tetracyclin repressor-like, C-terminal domain"/>
    <property type="match status" value="1"/>
</dbReference>
<dbReference type="AlphaFoldDB" id="A0A6S6QSF4"/>
<evidence type="ECO:0000313" key="6">
    <source>
        <dbReference type="EMBL" id="BCJ89388.1"/>
    </source>
</evidence>
<feature type="domain" description="HTH tetR-type" evidence="5">
    <location>
        <begin position="12"/>
        <end position="72"/>
    </location>
</feature>
<proteinExistence type="predicted"/>
<evidence type="ECO:0000259" key="5">
    <source>
        <dbReference type="PROSITE" id="PS50977"/>
    </source>
</evidence>
<dbReference type="PANTHER" id="PTHR47506:SF1">
    <property type="entry name" value="HTH-TYPE TRANSCRIPTIONAL REGULATOR YJDC"/>
    <property type="match status" value="1"/>
</dbReference>
<evidence type="ECO:0000256" key="4">
    <source>
        <dbReference type="PROSITE-ProRule" id="PRU00335"/>
    </source>
</evidence>
<evidence type="ECO:0000256" key="2">
    <source>
        <dbReference type="ARBA" id="ARBA00023125"/>
    </source>
</evidence>
<evidence type="ECO:0000256" key="1">
    <source>
        <dbReference type="ARBA" id="ARBA00023015"/>
    </source>
</evidence>
<protein>
    <submittedName>
        <fullName evidence="6">TetR family transcriptional regulator</fullName>
    </submittedName>
</protein>
<keyword evidence="2 4" id="KW-0238">DNA-binding</keyword>
<dbReference type="Gene3D" id="1.10.357.10">
    <property type="entry name" value="Tetracycline Repressor, domain 2"/>
    <property type="match status" value="1"/>
</dbReference>
<name>A0A6S6QSF4_9HYPH</name>
<reference evidence="6 7" key="1">
    <citation type="submission" date="2020-08" db="EMBL/GenBank/DDBJ databases">
        <title>Genome sequence of Rhizobiales bacterium strain IZ6.</title>
        <authorList>
            <person name="Nakai R."/>
            <person name="Naganuma T."/>
        </authorList>
    </citation>
    <scope>NUCLEOTIDE SEQUENCE [LARGE SCALE GENOMIC DNA]</scope>
    <source>
        <strain evidence="6 7">IZ6</strain>
    </source>
</reference>
<dbReference type="PRINTS" id="PR00455">
    <property type="entry name" value="HTHTETR"/>
</dbReference>
<dbReference type="Proteomes" id="UP000515317">
    <property type="component" value="Chromosome"/>
</dbReference>
<feature type="DNA-binding region" description="H-T-H motif" evidence="4">
    <location>
        <begin position="35"/>
        <end position="54"/>
    </location>
</feature>
<dbReference type="KEGG" id="tso:IZ6_01230"/>
<dbReference type="RefSeq" id="WP_222876104.1">
    <property type="nucleotide sequence ID" value="NZ_AP023361.1"/>
</dbReference>
<evidence type="ECO:0000313" key="7">
    <source>
        <dbReference type="Proteomes" id="UP000515317"/>
    </source>
</evidence>
<sequence>MATATDTDRTPNRAADRILSAARDLFYRLGIRAVGVDEIVTHAGATKPSLYRSFGSKDDLTERYLKEVEARFWSFFDAAVAAHQGDPRSQILSFLSGLSQRAASRGYRGCGLTNAAVEYPEEGHPARRIPVASKKELRRRLRAMAAEIGAASPDALGDGLLLLIEGTYASVHMFGTEGPARSLVENARRLIQAHLAR</sequence>
<keyword evidence="7" id="KW-1185">Reference proteome</keyword>